<reference evidence="1 2" key="2">
    <citation type="journal article" date="2016" name="Genome Announc.">
        <title>Permanent Draft Genome Sequences for Two Variants of Frankia sp. Strain CpI1, the First Frankia Strain Isolated from Root Nodules of Comptonia peregrina.</title>
        <authorList>
            <person name="Oshone R."/>
            <person name="Hurst S.G.IV."/>
            <person name="Abebe-Akele F."/>
            <person name="Simpson S."/>
            <person name="Morris K."/>
            <person name="Thomas W.K."/>
            <person name="Tisa L.S."/>
        </authorList>
    </citation>
    <scope>NUCLEOTIDE SEQUENCE [LARGE SCALE GENOMIC DNA]</scope>
    <source>
        <strain evidence="2">CpI1-S</strain>
    </source>
</reference>
<dbReference type="OrthoDB" id="9807959at2"/>
<reference evidence="2" key="1">
    <citation type="submission" date="2015-02" db="EMBL/GenBank/DDBJ databases">
        <title>Draft Genome of Frankia sp. CpI1-S.</title>
        <authorList>
            <person name="Oshone R.T."/>
            <person name="Ngom M."/>
            <person name="Ghodhbane-Gtari F."/>
            <person name="Gtari M."/>
            <person name="Morris K."/>
            <person name="Thomas K."/>
            <person name="Sen A."/>
            <person name="Tisa L.S."/>
        </authorList>
    </citation>
    <scope>NUCLEOTIDE SEQUENCE [LARGE SCALE GENOMIC DNA]</scope>
    <source>
        <strain evidence="2">CpI1-S</strain>
    </source>
</reference>
<comment type="caution">
    <text evidence="1">The sequence shown here is derived from an EMBL/GenBank/DDBJ whole genome shotgun (WGS) entry which is preliminary data.</text>
</comment>
<keyword evidence="2" id="KW-1185">Reference proteome</keyword>
<dbReference type="Proteomes" id="UP000032545">
    <property type="component" value="Unassembled WGS sequence"/>
</dbReference>
<evidence type="ECO:0008006" key="3">
    <source>
        <dbReference type="Google" id="ProtNLM"/>
    </source>
</evidence>
<proteinExistence type="predicted"/>
<name>A0A0D8BJT7_9ACTN</name>
<sequence>MTIRSADQVYTIRIEPAEIDGGYIAEVLELPGCVSQGDSLDETVDNILDAMILVLEVQSGQHLSVGRHEQPDADRLPTELSVPVRVAA</sequence>
<dbReference type="RefSeq" id="WP_035923406.1">
    <property type="nucleotide sequence ID" value="NZ_JYFN01000006.1"/>
</dbReference>
<protein>
    <recommendedName>
        <fullName evidence="3">HicB-like antitoxin of toxin-antitoxin system domain-containing protein</fullName>
    </recommendedName>
</protein>
<evidence type="ECO:0000313" key="2">
    <source>
        <dbReference type="Proteomes" id="UP000032545"/>
    </source>
</evidence>
<accession>A0A0D8BJT7</accession>
<gene>
    <name evidence="1" type="ORF">FF36_01261</name>
</gene>
<dbReference type="Gene3D" id="3.30.160.250">
    <property type="match status" value="1"/>
</dbReference>
<dbReference type="EMBL" id="JYFN01000006">
    <property type="protein sequence ID" value="KJE24528.1"/>
    <property type="molecule type" value="Genomic_DNA"/>
</dbReference>
<evidence type="ECO:0000313" key="1">
    <source>
        <dbReference type="EMBL" id="KJE24528.1"/>
    </source>
</evidence>
<dbReference type="InterPro" id="IPR035069">
    <property type="entry name" value="TTHA1013/TTHA0281-like"/>
</dbReference>
<organism evidence="1 2">
    <name type="scientific">Frankia torreyi</name>
    <dbReference type="NCBI Taxonomy" id="1856"/>
    <lineage>
        <taxon>Bacteria</taxon>
        <taxon>Bacillati</taxon>
        <taxon>Actinomycetota</taxon>
        <taxon>Actinomycetes</taxon>
        <taxon>Frankiales</taxon>
        <taxon>Frankiaceae</taxon>
        <taxon>Frankia</taxon>
    </lineage>
</organism>
<dbReference type="AlphaFoldDB" id="A0A0D8BJT7"/>
<dbReference type="PATRIC" id="fig|1502723.3.peg.5046"/>
<dbReference type="SUPFAM" id="SSF143100">
    <property type="entry name" value="TTHA1013/TTHA0281-like"/>
    <property type="match status" value="1"/>
</dbReference>